<keyword evidence="3" id="KW-1185">Reference proteome</keyword>
<dbReference type="AlphaFoldDB" id="A0A418XNT7"/>
<sequence length="74" mass="8243">MLHRPLRPPQPSHDRREESPVTKRRGCKRHRVGGGVTPAVLPHHRTYGSVYGGSCLLTNCISELGFVRCVARVV</sequence>
<feature type="region of interest" description="Disordered" evidence="1">
    <location>
        <begin position="1"/>
        <end position="35"/>
    </location>
</feature>
<feature type="compositionally biased region" description="Basic residues" evidence="1">
    <location>
        <begin position="22"/>
        <end position="32"/>
    </location>
</feature>
<dbReference type="EMBL" id="QYUR01000002">
    <property type="protein sequence ID" value="RJG14111.1"/>
    <property type="molecule type" value="Genomic_DNA"/>
</dbReference>
<gene>
    <name evidence="2" type="ORF">D3879_13135</name>
</gene>
<name>A0A418XNT7_9PSED</name>
<feature type="compositionally biased region" description="Basic and acidic residues" evidence="1">
    <location>
        <begin position="12"/>
        <end position="21"/>
    </location>
</feature>
<organism evidence="2 3">
    <name type="scientific">Pseudomonas cavernicola</name>
    <dbReference type="NCBI Taxonomy" id="2320866"/>
    <lineage>
        <taxon>Bacteria</taxon>
        <taxon>Pseudomonadati</taxon>
        <taxon>Pseudomonadota</taxon>
        <taxon>Gammaproteobacteria</taxon>
        <taxon>Pseudomonadales</taxon>
        <taxon>Pseudomonadaceae</taxon>
        <taxon>Pseudomonas</taxon>
    </lineage>
</organism>
<evidence type="ECO:0000313" key="2">
    <source>
        <dbReference type="EMBL" id="RJG14111.1"/>
    </source>
</evidence>
<comment type="caution">
    <text evidence="2">The sequence shown here is derived from an EMBL/GenBank/DDBJ whole genome shotgun (WGS) entry which is preliminary data.</text>
</comment>
<evidence type="ECO:0000256" key="1">
    <source>
        <dbReference type="SAM" id="MobiDB-lite"/>
    </source>
</evidence>
<evidence type="ECO:0000313" key="3">
    <source>
        <dbReference type="Proteomes" id="UP000284021"/>
    </source>
</evidence>
<reference evidence="2 3" key="1">
    <citation type="submission" date="2018-09" db="EMBL/GenBank/DDBJ databases">
        <authorList>
            <person name="Zhu H."/>
        </authorList>
    </citation>
    <scope>NUCLEOTIDE SEQUENCE [LARGE SCALE GENOMIC DNA]</scope>
    <source>
        <strain evidence="2 3">K1S02-6</strain>
    </source>
</reference>
<accession>A0A418XNT7</accession>
<proteinExistence type="predicted"/>
<dbReference type="Proteomes" id="UP000284021">
    <property type="component" value="Unassembled WGS sequence"/>
</dbReference>
<protein>
    <submittedName>
        <fullName evidence="2">Uncharacterized protein</fullName>
    </submittedName>
</protein>